<proteinExistence type="predicted"/>
<protein>
    <recommendedName>
        <fullName evidence="4">DUF2987 domain-containing protein</fullName>
    </recommendedName>
</protein>
<gene>
    <name evidence="2" type="ORF">B7Z12_15035</name>
</gene>
<feature type="chain" id="PRO_5012220604" description="DUF2987 domain-containing protein" evidence="1">
    <location>
        <begin position="29"/>
        <end position="215"/>
    </location>
</feature>
<dbReference type="Proteomes" id="UP000215616">
    <property type="component" value="Unassembled WGS sequence"/>
</dbReference>
<evidence type="ECO:0008006" key="4">
    <source>
        <dbReference type="Google" id="ProtNLM"/>
    </source>
</evidence>
<comment type="caution">
    <text evidence="2">The sequence shown here is derived from an EMBL/GenBank/DDBJ whole genome shotgun (WGS) entry which is preliminary data.</text>
</comment>
<name>A0A258CZU5_CAUVI</name>
<accession>A0A258CZU5</accession>
<reference evidence="2 3" key="1">
    <citation type="submission" date="2017-03" db="EMBL/GenBank/DDBJ databases">
        <title>Lifting the veil on microbial sulfur biogeochemistry in mining wastewaters.</title>
        <authorList>
            <person name="Kantor R.S."/>
            <person name="Colenbrander Nelson T."/>
            <person name="Marshall S."/>
            <person name="Bennett D."/>
            <person name="Apte S."/>
            <person name="Camacho D."/>
            <person name="Thomas B.C."/>
            <person name="Warren L.A."/>
            <person name="Banfield J.F."/>
        </authorList>
    </citation>
    <scope>NUCLEOTIDE SEQUENCE [LARGE SCALE GENOMIC DNA]</scope>
    <source>
        <strain evidence="2">32-67-7</strain>
    </source>
</reference>
<sequence length="215" mass="22529">MSRVRTSNLLAAAGLSLMLAAAAGPASGREKTAPAEKVFVYLDKFLKVPAQERSRMRLGYALSSEGKRLGGVKVTLVEINGATTPLPVGADGEFDRLPSLAQITGKAKVVFDVPAEKKLSVSMDPRPNLKLAQDYDAHEVALTVSESNAVMRKAAGPALALLAPKFVGVGFVGSQAGQVVYGDGRSEALPIVKGAPVFLPEAHKGTVFTYSLQPV</sequence>
<organism evidence="2 3">
    <name type="scientific">Caulobacter vibrioides</name>
    <name type="common">Caulobacter crescentus</name>
    <dbReference type="NCBI Taxonomy" id="155892"/>
    <lineage>
        <taxon>Bacteria</taxon>
        <taxon>Pseudomonadati</taxon>
        <taxon>Pseudomonadota</taxon>
        <taxon>Alphaproteobacteria</taxon>
        <taxon>Caulobacterales</taxon>
        <taxon>Caulobacteraceae</taxon>
        <taxon>Caulobacter</taxon>
    </lineage>
</organism>
<evidence type="ECO:0000313" key="3">
    <source>
        <dbReference type="Proteomes" id="UP000215616"/>
    </source>
</evidence>
<evidence type="ECO:0000313" key="2">
    <source>
        <dbReference type="EMBL" id="OYX01008.1"/>
    </source>
</evidence>
<dbReference type="AlphaFoldDB" id="A0A258CZU5"/>
<dbReference type="EMBL" id="NCDQ01000272">
    <property type="protein sequence ID" value="OYX01008.1"/>
    <property type="molecule type" value="Genomic_DNA"/>
</dbReference>
<evidence type="ECO:0000256" key="1">
    <source>
        <dbReference type="SAM" id="SignalP"/>
    </source>
</evidence>
<keyword evidence="1" id="KW-0732">Signal</keyword>
<feature type="signal peptide" evidence="1">
    <location>
        <begin position="1"/>
        <end position="28"/>
    </location>
</feature>